<dbReference type="Pfam" id="PF00339">
    <property type="entry name" value="Arrestin_N"/>
    <property type="match status" value="1"/>
</dbReference>
<dbReference type="GO" id="GO:0005829">
    <property type="term" value="C:cytosol"/>
    <property type="evidence" value="ECO:0007669"/>
    <property type="project" value="TreeGrafter"/>
</dbReference>
<dbReference type="SMART" id="SM01017">
    <property type="entry name" value="Arrestin_C"/>
    <property type="match status" value="1"/>
</dbReference>
<dbReference type="GO" id="GO:0070086">
    <property type="term" value="P:ubiquitin-dependent endocytosis"/>
    <property type="evidence" value="ECO:0007669"/>
    <property type="project" value="TreeGrafter"/>
</dbReference>
<protein>
    <submittedName>
        <fullName evidence="2">15385_t:CDS:1</fullName>
    </submittedName>
</protein>
<dbReference type="Pfam" id="PF02752">
    <property type="entry name" value="Arrestin_C"/>
    <property type="match status" value="1"/>
</dbReference>
<evidence type="ECO:0000313" key="2">
    <source>
        <dbReference type="EMBL" id="CAG8629718.1"/>
    </source>
</evidence>
<dbReference type="AlphaFoldDB" id="A0A9N9D6K1"/>
<dbReference type="EMBL" id="CAJVPV010008350">
    <property type="protein sequence ID" value="CAG8629718.1"/>
    <property type="molecule type" value="Genomic_DNA"/>
</dbReference>
<dbReference type="InterPro" id="IPR050357">
    <property type="entry name" value="Arrestin_domain-protein"/>
</dbReference>
<dbReference type="GO" id="GO:0031625">
    <property type="term" value="F:ubiquitin protein ligase binding"/>
    <property type="evidence" value="ECO:0007669"/>
    <property type="project" value="TreeGrafter"/>
</dbReference>
<reference evidence="2" key="1">
    <citation type="submission" date="2021-06" db="EMBL/GenBank/DDBJ databases">
        <authorList>
            <person name="Kallberg Y."/>
            <person name="Tangrot J."/>
            <person name="Rosling A."/>
        </authorList>
    </citation>
    <scope>NUCLEOTIDE SEQUENCE</scope>
    <source>
        <strain evidence="2">CL551</strain>
    </source>
</reference>
<sequence length="398" mass="45397">MSHHNHLSKLANIISNHSDELRINLIENTLFLNGSPKESLGCFLRGELVLNLAKATKIKKIKLNFIGKIVTLWKRPNNTNKFVEEEEIINHQWTFLDLTSPNYLSTKPIAFVNHKIPSGEYIYPFELFLPGSIPETARAGFGTISYELVATVTKSRFVPNVHVTKHVNIIRTYPNDLGIAIAKEWKNTLAYEINLPTKANVIGKPINIGLTIQPLAEKLRMANVQVSLVENTIYEVKGHRSVETKTISNCKITNFDEQTILKKEKNFLFGTSKSDYPSRVNREFLWNKEKDKEQNNIREINESGKVDTRQFTKNILFSFPSKINHSCVTSTISVMHYLNFTFVAKVPDKSKKSRRSAKQVHIKVPITICRFTDDLPLYEATNKDQLLLPEAPSYASIL</sequence>
<organism evidence="2 3">
    <name type="scientific">Acaulospora morrowiae</name>
    <dbReference type="NCBI Taxonomy" id="94023"/>
    <lineage>
        <taxon>Eukaryota</taxon>
        <taxon>Fungi</taxon>
        <taxon>Fungi incertae sedis</taxon>
        <taxon>Mucoromycota</taxon>
        <taxon>Glomeromycotina</taxon>
        <taxon>Glomeromycetes</taxon>
        <taxon>Diversisporales</taxon>
        <taxon>Acaulosporaceae</taxon>
        <taxon>Acaulospora</taxon>
    </lineage>
</organism>
<feature type="domain" description="Arrestin C-terminal-like" evidence="1">
    <location>
        <begin position="185"/>
        <end position="371"/>
    </location>
</feature>
<dbReference type="GO" id="GO:0005886">
    <property type="term" value="C:plasma membrane"/>
    <property type="evidence" value="ECO:0007669"/>
    <property type="project" value="TreeGrafter"/>
</dbReference>
<proteinExistence type="predicted"/>
<dbReference type="Proteomes" id="UP000789342">
    <property type="component" value="Unassembled WGS sequence"/>
</dbReference>
<evidence type="ECO:0000259" key="1">
    <source>
        <dbReference type="SMART" id="SM01017"/>
    </source>
</evidence>
<gene>
    <name evidence="2" type="ORF">AMORRO_LOCUS9030</name>
</gene>
<accession>A0A9N9D6K1</accession>
<evidence type="ECO:0000313" key="3">
    <source>
        <dbReference type="Proteomes" id="UP000789342"/>
    </source>
</evidence>
<comment type="caution">
    <text evidence="2">The sequence shown here is derived from an EMBL/GenBank/DDBJ whole genome shotgun (WGS) entry which is preliminary data.</text>
</comment>
<dbReference type="Gene3D" id="2.60.40.640">
    <property type="match status" value="1"/>
</dbReference>
<keyword evidence="3" id="KW-1185">Reference proteome</keyword>
<dbReference type="PANTHER" id="PTHR11188">
    <property type="entry name" value="ARRESTIN DOMAIN CONTAINING PROTEIN"/>
    <property type="match status" value="1"/>
</dbReference>
<name>A0A9N9D6K1_9GLOM</name>
<dbReference type="OrthoDB" id="2333384at2759"/>
<dbReference type="InterPro" id="IPR014752">
    <property type="entry name" value="Arrestin-like_C"/>
</dbReference>
<dbReference type="InterPro" id="IPR014756">
    <property type="entry name" value="Ig_E-set"/>
</dbReference>
<dbReference type="PANTHER" id="PTHR11188:SF17">
    <property type="entry name" value="FI21816P1"/>
    <property type="match status" value="1"/>
</dbReference>
<dbReference type="InterPro" id="IPR011022">
    <property type="entry name" value="Arrestin_C-like"/>
</dbReference>
<dbReference type="InterPro" id="IPR011021">
    <property type="entry name" value="Arrestin-like_N"/>
</dbReference>
<dbReference type="SUPFAM" id="SSF81296">
    <property type="entry name" value="E set domains"/>
    <property type="match status" value="1"/>
</dbReference>
<dbReference type="GO" id="GO:0030674">
    <property type="term" value="F:protein-macromolecule adaptor activity"/>
    <property type="evidence" value="ECO:0007669"/>
    <property type="project" value="TreeGrafter"/>
</dbReference>